<protein>
    <submittedName>
        <fullName evidence="1">TPR repeat protein</fullName>
    </submittedName>
</protein>
<dbReference type="SMART" id="SM00028">
    <property type="entry name" value="TPR"/>
    <property type="match status" value="3"/>
</dbReference>
<dbReference type="RefSeq" id="WP_053234961.1">
    <property type="nucleotide sequence ID" value="NZ_CP011125.1"/>
</dbReference>
<dbReference type="SUPFAM" id="SSF48452">
    <property type="entry name" value="TPR-like"/>
    <property type="match status" value="1"/>
</dbReference>
<dbReference type="EMBL" id="CP011125">
    <property type="protein sequence ID" value="AKF07737.1"/>
    <property type="molecule type" value="Genomic_DNA"/>
</dbReference>
<accession>A0A0F6W549</accession>
<name>A0A0F6W549_9BACT</name>
<dbReference type="Pfam" id="PF14559">
    <property type="entry name" value="TPR_19"/>
    <property type="match status" value="1"/>
</dbReference>
<gene>
    <name evidence="1" type="ORF">DB32_004886</name>
</gene>
<dbReference type="AlphaFoldDB" id="A0A0F6W549"/>
<dbReference type="STRING" id="927083.DB32_004886"/>
<dbReference type="InterPro" id="IPR011990">
    <property type="entry name" value="TPR-like_helical_dom_sf"/>
</dbReference>
<reference evidence="1 2" key="1">
    <citation type="submission" date="2015-03" db="EMBL/GenBank/DDBJ databases">
        <title>Genome assembly of Sandaracinus amylolyticus DSM 53668.</title>
        <authorList>
            <person name="Sharma G."/>
            <person name="Subramanian S."/>
        </authorList>
    </citation>
    <scope>NUCLEOTIDE SEQUENCE [LARGE SCALE GENOMIC DNA]</scope>
    <source>
        <strain evidence="1 2">DSM 53668</strain>
    </source>
</reference>
<dbReference type="KEGG" id="samy:DB32_004886"/>
<dbReference type="Gene3D" id="1.25.40.10">
    <property type="entry name" value="Tetratricopeptide repeat domain"/>
    <property type="match status" value="1"/>
</dbReference>
<evidence type="ECO:0000313" key="1">
    <source>
        <dbReference type="EMBL" id="AKF07737.1"/>
    </source>
</evidence>
<dbReference type="InterPro" id="IPR019734">
    <property type="entry name" value="TPR_rpt"/>
</dbReference>
<proteinExistence type="predicted"/>
<evidence type="ECO:0000313" key="2">
    <source>
        <dbReference type="Proteomes" id="UP000034883"/>
    </source>
</evidence>
<dbReference type="Proteomes" id="UP000034883">
    <property type="component" value="Chromosome"/>
</dbReference>
<organism evidence="1 2">
    <name type="scientific">Sandaracinus amylolyticus</name>
    <dbReference type="NCBI Taxonomy" id="927083"/>
    <lineage>
        <taxon>Bacteria</taxon>
        <taxon>Pseudomonadati</taxon>
        <taxon>Myxococcota</taxon>
        <taxon>Polyangia</taxon>
        <taxon>Polyangiales</taxon>
        <taxon>Sandaracinaceae</taxon>
        <taxon>Sandaracinus</taxon>
    </lineage>
</organism>
<sequence>MAIEGQLGGNVALDNIEHARQALARSDLAQALFHVSSALATDPTNREWRALIDQVLSKAPDPMVFVRPDEAKADFITAATRGYVLAWKKQHAEAIATVAEVAAVRPDCAYLAWARDWAQQPGVVQSIPLDVITGRIVPSVLRAVTSVSAPCSESDPRRKNCEAAVDLLGALYGAHPQEAFVIFAIGVALRRVARFDQAIQYAGYAFQLKNDWNTCIGLASALRDAKRVDEAVQYYRHAYSMRPDEIAALLDVGDTYLGASRWDEAIAAYRDVLAKDGKQAWASASILYAEHKKTGAPDVREQLWRMADGNGRASDLLMDLFGDKPYFTWLPGAGDSTAHAARDIIAQLTRKPPPPTGLGIDIPLTYMEAPSALAAFQLWTKAQGWMQVGIAAKVEGVQQPDPRSPKAQVDFQLWAFDDKVPRPNTPAPDPRVHAAIAEIAKTPYCLPMWQPLAQALAAQMGPAWMNQLLCAMVHPPPLPSPRHDPLIWVQKCQVAAALVIAYLDATPWESSQRRRTLWSIAFGPTDWVCDAAIVAMGWLAAHDASVREDVEGVFAQLEKIIPQQGFTCWEYPLVNVWKNLGGHPREMVEKLAQWKLRCESQKVEFAEEKHGGLTLEQYAELSALRDAILMKQGGGAGSAIMAAMGGGAQPELAALCKRFGIPAPMSAAAARVPGWDQRINADGALQKRFFDLTARFQLKQSGVDANSHEGRVAQQIRGGAFDVESAKQNQMAAAQAMAAGEGGDADPTVFPGQKLAKLSDYVGLMKQMQGGDFNGALKKYGLDMGSYMQASQAWGIKLASDPMLNAKFGKMMTG</sequence>
<keyword evidence="2" id="KW-1185">Reference proteome</keyword>